<dbReference type="InterPro" id="IPR022251">
    <property type="entry name" value="DUF3774_wound-induced"/>
</dbReference>
<dbReference type="OrthoDB" id="1923904at2759"/>
<evidence type="ECO:0000313" key="2">
    <source>
        <dbReference type="EMBL" id="ESW04622.1"/>
    </source>
</evidence>
<dbReference type="Proteomes" id="UP000000226">
    <property type="component" value="Chromosome 11"/>
</dbReference>
<dbReference type="OMA" id="RIWMSNT"/>
<accession>V7AG82</accession>
<evidence type="ECO:0000313" key="3">
    <source>
        <dbReference type="Proteomes" id="UP000000226"/>
    </source>
</evidence>
<dbReference type="Pfam" id="PF12609">
    <property type="entry name" value="DUF3774"/>
    <property type="match status" value="1"/>
</dbReference>
<evidence type="ECO:0000256" key="1">
    <source>
        <dbReference type="SAM" id="MobiDB-lite"/>
    </source>
</evidence>
<feature type="compositionally biased region" description="Low complexity" evidence="1">
    <location>
        <begin position="31"/>
        <end position="44"/>
    </location>
</feature>
<organism evidence="2 3">
    <name type="scientific">Phaseolus vulgaris</name>
    <name type="common">Kidney bean</name>
    <name type="synonym">French bean</name>
    <dbReference type="NCBI Taxonomy" id="3885"/>
    <lineage>
        <taxon>Eukaryota</taxon>
        <taxon>Viridiplantae</taxon>
        <taxon>Streptophyta</taxon>
        <taxon>Embryophyta</taxon>
        <taxon>Tracheophyta</taxon>
        <taxon>Spermatophyta</taxon>
        <taxon>Magnoliopsida</taxon>
        <taxon>eudicotyledons</taxon>
        <taxon>Gunneridae</taxon>
        <taxon>Pentapetalae</taxon>
        <taxon>rosids</taxon>
        <taxon>fabids</taxon>
        <taxon>Fabales</taxon>
        <taxon>Fabaceae</taxon>
        <taxon>Papilionoideae</taxon>
        <taxon>50 kb inversion clade</taxon>
        <taxon>NPAAA clade</taxon>
        <taxon>indigoferoid/millettioid clade</taxon>
        <taxon>Phaseoleae</taxon>
        <taxon>Phaseolus</taxon>
    </lineage>
</organism>
<dbReference type="Gramene" id="ESW04622">
    <property type="protein sequence ID" value="ESW04622"/>
    <property type="gene ID" value="PHAVU_011G111100g"/>
</dbReference>
<feature type="region of interest" description="Disordered" evidence="1">
    <location>
        <begin position="31"/>
        <end position="50"/>
    </location>
</feature>
<proteinExistence type="predicted"/>
<dbReference type="EMBL" id="CM002298">
    <property type="protein sequence ID" value="ESW04622.1"/>
    <property type="molecule type" value="Genomic_DNA"/>
</dbReference>
<gene>
    <name evidence="2" type="ORF">PHAVU_011G111100g</name>
</gene>
<sequence>MSYLLRLCISTTMSAAAVEGFTTKSRRRLLSGGDCSDTGTTGKSDVSDRRDQADESFRKVMYLSCWGLG</sequence>
<name>V7AG82_PHAVU</name>
<protein>
    <submittedName>
        <fullName evidence="2">Uncharacterized protein</fullName>
    </submittedName>
</protein>
<dbReference type="AlphaFoldDB" id="V7AG82"/>
<keyword evidence="3" id="KW-1185">Reference proteome</keyword>
<reference evidence="3" key="1">
    <citation type="journal article" date="2014" name="Nat. Genet.">
        <title>A reference genome for common bean and genome-wide analysis of dual domestications.</title>
        <authorList>
            <person name="Schmutz J."/>
            <person name="McClean P.E."/>
            <person name="Mamidi S."/>
            <person name="Wu G.A."/>
            <person name="Cannon S.B."/>
            <person name="Grimwood J."/>
            <person name="Jenkins J."/>
            <person name="Shu S."/>
            <person name="Song Q."/>
            <person name="Chavarro C."/>
            <person name="Torres-Torres M."/>
            <person name="Geffroy V."/>
            <person name="Moghaddam S.M."/>
            <person name="Gao D."/>
            <person name="Abernathy B."/>
            <person name="Barry K."/>
            <person name="Blair M."/>
            <person name="Brick M.A."/>
            <person name="Chovatia M."/>
            <person name="Gepts P."/>
            <person name="Goodstein D.M."/>
            <person name="Gonzales M."/>
            <person name="Hellsten U."/>
            <person name="Hyten D.L."/>
            <person name="Jia G."/>
            <person name="Kelly J.D."/>
            <person name="Kudrna D."/>
            <person name="Lee R."/>
            <person name="Richard M.M."/>
            <person name="Miklas P.N."/>
            <person name="Osorno J.M."/>
            <person name="Rodrigues J."/>
            <person name="Thareau V."/>
            <person name="Urrea C.A."/>
            <person name="Wang M."/>
            <person name="Yu Y."/>
            <person name="Zhang M."/>
            <person name="Wing R.A."/>
            <person name="Cregan P.B."/>
            <person name="Rokhsar D.S."/>
            <person name="Jackson S.A."/>
        </authorList>
    </citation>
    <scope>NUCLEOTIDE SEQUENCE [LARGE SCALE GENOMIC DNA]</scope>
    <source>
        <strain evidence="3">cv. G19833</strain>
    </source>
</reference>